<dbReference type="Pfam" id="PF13472">
    <property type="entry name" value="Lipase_GDSL_2"/>
    <property type="match status" value="1"/>
</dbReference>
<dbReference type="RefSeq" id="WP_343078063.1">
    <property type="nucleotide sequence ID" value="NZ_BAAAGN010000010.1"/>
</dbReference>
<dbReference type="InterPro" id="IPR036514">
    <property type="entry name" value="SGNH_hydro_sf"/>
</dbReference>
<dbReference type="Proteomes" id="UP000521922">
    <property type="component" value="Unassembled WGS sequence"/>
</dbReference>
<accession>A0A7Y9DMS4</accession>
<evidence type="ECO:0000259" key="1">
    <source>
        <dbReference type="Pfam" id="PF13472"/>
    </source>
</evidence>
<dbReference type="PANTHER" id="PTHR30383">
    <property type="entry name" value="THIOESTERASE 1/PROTEASE 1/LYSOPHOSPHOLIPASE L1"/>
    <property type="match status" value="1"/>
</dbReference>
<dbReference type="InterPro" id="IPR013830">
    <property type="entry name" value="SGNH_hydro"/>
</dbReference>
<dbReference type="EMBL" id="JACCBB010000001">
    <property type="protein sequence ID" value="NYD23493.1"/>
    <property type="molecule type" value="Genomic_DNA"/>
</dbReference>
<evidence type="ECO:0000313" key="2">
    <source>
        <dbReference type="EMBL" id="NYD23493.1"/>
    </source>
</evidence>
<dbReference type="SUPFAM" id="SSF52266">
    <property type="entry name" value="SGNH hydrolase"/>
    <property type="match status" value="1"/>
</dbReference>
<dbReference type="AlphaFoldDB" id="A0A7Y9DMS4"/>
<dbReference type="CDD" id="cd01836">
    <property type="entry name" value="FeeA_FeeB_like"/>
    <property type="match status" value="1"/>
</dbReference>
<name>A0A7Y9DMS4_9ACTN</name>
<dbReference type="InterPro" id="IPR051532">
    <property type="entry name" value="Ester_Hydrolysis_Enzymes"/>
</dbReference>
<gene>
    <name evidence="2" type="ORF">BJ968_003033</name>
</gene>
<sequence>MPLRLGLFGDSLAVGVGAARAEDTPGPSLVAALARAGVEAVHRVHAVSGARSAALPGQVAAAGDWPQVAVVVVGANDLTHLVPVARAAGDLGTAVAALRAVGAEVVLVPVPDLSAVAHVPPALRDLVRAAVTTLRAAQVAAAAPLGARVVDTSAVSARSAADAALFSADRFHPSSAGYRALVDVVAPVVLDAARAVLDAA</sequence>
<dbReference type="Gene3D" id="3.40.50.1110">
    <property type="entry name" value="SGNH hydrolase"/>
    <property type="match status" value="1"/>
</dbReference>
<evidence type="ECO:0000313" key="3">
    <source>
        <dbReference type="Proteomes" id="UP000521922"/>
    </source>
</evidence>
<reference evidence="2 3" key="1">
    <citation type="submission" date="2020-07" db="EMBL/GenBank/DDBJ databases">
        <title>Sequencing the genomes of 1000 actinobacteria strains.</title>
        <authorList>
            <person name="Klenk H.-P."/>
        </authorList>
    </citation>
    <scope>NUCLEOTIDE SEQUENCE [LARGE SCALE GENOMIC DNA]</scope>
    <source>
        <strain evidence="2 3">DSM 7487</strain>
    </source>
</reference>
<proteinExistence type="predicted"/>
<dbReference type="GO" id="GO:0004622">
    <property type="term" value="F:phosphatidylcholine lysophospholipase activity"/>
    <property type="evidence" value="ECO:0007669"/>
    <property type="project" value="TreeGrafter"/>
</dbReference>
<protein>
    <submittedName>
        <fullName evidence="2">Lysophospholipase L1-like esterase</fullName>
    </submittedName>
</protein>
<dbReference type="PANTHER" id="PTHR30383:SF5">
    <property type="entry name" value="SGNH HYDROLASE-TYPE ESTERASE DOMAIN-CONTAINING PROTEIN"/>
    <property type="match status" value="1"/>
</dbReference>
<organism evidence="2 3">
    <name type="scientific">Kineococcus aurantiacus</name>
    <dbReference type="NCBI Taxonomy" id="37633"/>
    <lineage>
        <taxon>Bacteria</taxon>
        <taxon>Bacillati</taxon>
        <taxon>Actinomycetota</taxon>
        <taxon>Actinomycetes</taxon>
        <taxon>Kineosporiales</taxon>
        <taxon>Kineosporiaceae</taxon>
        <taxon>Kineococcus</taxon>
    </lineage>
</organism>
<comment type="caution">
    <text evidence="2">The sequence shown here is derived from an EMBL/GenBank/DDBJ whole genome shotgun (WGS) entry which is preliminary data.</text>
</comment>
<keyword evidence="3" id="KW-1185">Reference proteome</keyword>
<feature type="domain" description="SGNH hydrolase-type esterase" evidence="1">
    <location>
        <begin position="7"/>
        <end position="180"/>
    </location>
</feature>